<dbReference type="InterPro" id="IPR036737">
    <property type="entry name" value="OmpA-like_sf"/>
</dbReference>
<keyword evidence="3" id="KW-0732">Signal</keyword>
<reference evidence="5 6" key="1">
    <citation type="journal article" date="2020" name="Microorganisms">
        <title>Osmotic Adaptation and Compatible Solute Biosynthesis of Phototrophic Bacteria as Revealed from Genome Analyses.</title>
        <authorList>
            <person name="Imhoff J.F."/>
            <person name="Rahn T."/>
            <person name="Kunzel S."/>
            <person name="Keller A."/>
            <person name="Neulinger S.C."/>
        </authorList>
    </citation>
    <scope>NUCLEOTIDE SEQUENCE [LARGE SCALE GENOMIC DNA]</scope>
    <source>
        <strain evidence="5 6">DSM 15382</strain>
    </source>
</reference>
<keyword evidence="1" id="KW-0472">Membrane</keyword>
<organism evidence="5 6">
    <name type="scientific">Paracraurococcus ruber</name>
    <dbReference type="NCBI Taxonomy" id="77675"/>
    <lineage>
        <taxon>Bacteria</taxon>
        <taxon>Pseudomonadati</taxon>
        <taxon>Pseudomonadota</taxon>
        <taxon>Alphaproteobacteria</taxon>
        <taxon>Acetobacterales</taxon>
        <taxon>Roseomonadaceae</taxon>
        <taxon>Paracraurococcus</taxon>
    </lineage>
</organism>
<feature type="region of interest" description="Disordered" evidence="2">
    <location>
        <begin position="1"/>
        <end position="21"/>
    </location>
</feature>
<dbReference type="EMBL" id="NRSG01000449">
    <property type="protein sequence ID" value="MBK1662097.1"/>
    <property type="molecule type" value="Genomic_DNA"/>
</dbReference>
<dbReference type="Proteomes" id="UP000697995">
    <property type="component" value="Unassembled WGS sequence"/>
</dbReference>
<comment type="caution">
    <text evidence="5">The sequence shown here is derived from an EMBL/GenBank/DDBJ whole genome shotgun (WGS) entry which is preliminary data.</text>
</comment>
<sequence>MKDPAMAIVPGSVPPVRRPPDRRRRGVLALAVALLAALGACAAPPARLADAPPPPKAALPFDDAVLALAEATLAGARTLPEIAAGGRRMLVIDPLIDRASGAETAATRGMEARIAALVRERHPEFDLQPFSLAALEAQPLILLGAMTPVEAPGSLANATAPTDTFRIWAVLGDLRSGTILAHPTAWVQGGTVDATPTAFFADSPAWTEDAMVAAYLRTCAGAPGTPMDPAYLRGLRAQALVAEGVAAQEAGRPERALALFRQAGTTAGGRQLRALNGIYLANQALGRETEAEQAFADLVEVGLEQERLAVKLLFRPATTEFVRDPRVSGPYPMWLRQIAERAEARRACLQVVGHASVTGGAAANDRLSLARAGRVRARLVAAEPPLRPRTAALGRGARDPIIGLGTDDMRDALDRRVEFRPQRCDQLVAAR</sequence>
<keyword evidence="6" id="KW-1185">Reference proteome</keyword>
<dbReference type="Gene3D" id="3.30.1330.60">
    <property type="entry name" value="OmpA-like domain"/>
    <property type="match status" value="1"/>
</dbReference>
<proteinExistence type="predicted"/>
<dbReference type="SUPFAM" id="SSF103088">
    <property type="entry name" value="OmpA-like"/>
    <property type="match status" value="1"/>
</dbReference>
<dbReference type="PROSITE" id="PS51123">
    <property type="entry name" value="OMPA_2"/>
    <property type="match status" value="1"/>
</dbReference>
<evidence type="ECO:0000256" key="3">
    <source>
        <dbReference type="SAM" id="SignalP"/>
    </source>
</evidence>
<evidence type="ECO:0000256" key="2">
    <source>
        <dbReference type="SAM" id="MobiDB-lite"/>
    </source>
</evidence>
<feature type="signal peptide" evidence="3">
    <location>
        <begin position="1"/>
        <end position="42"/>
    </location>
</feature>
<accession>A0ABS1D5F5</accession>
<evidence type="ECO:0000313" key="5">
    <source>
        <dbReference type="EMBL" id="MBK1662097.1"/>
    </source>
</evidence>
<protein>
    <recommendedName>
        <fullName evidence="4">OmpA-like domain-containing protein</fullName>
    </recommendedName>
</protein>
<gene>
    <name evidence="5" type="ORF">CKO45_28320</name>
</gene>
<name>A0ABS1D5F5_9PROT</name>
<feature type="domain" description="OmpA-like" evidence="4">
    <location>
        <begin position="301"/>
        <end position="425"/>
    </location>
</feature>
<feature type="chain" id="PRO_5045211256" description="OmpA-like domain-containing protein" evidence="3">
    <location>
        <begin position="43"/>
        <end position="431"/>
    </location>
</feature>
<evidence type="ECO:0000259" key="4">
    <source>
        <dbReference type="PROSITE" id="PS51123"/>
    </source>
</evidence>
<dbReference type="InterPro" id="IPR006665">
    <property type="entry name" value="OmpA-like"/>
</dbReference>
<evidence type="ECO:0000313" key="6">
    <source>
        <dbReference type="Proteomes" id="UP000697995"/>
    </source>
</evidence>
<evidence type="ECO:0000256" key="1">
    <source>
        <dbReference type="PROSITE-ProRule" id="PRU00473"/>
    </source>
</evidence>
<dbReference type="Pfam" id="PF00691">
    <property type="entry name" value="OmpA"/>
    <property type="match status" value="1"/>
</dbReference>